<keyword evidence="7" id="KW-0573">Peptidoglycan synthesis</keyword>
<dbReference type="GO" id="GO:0009252">
    <property type="term" value="P:peptidoglycan biosynthetic process"/>
    <property type="evidence" value="ECO:0007669"/>
    <property type="project" value="UniProtKB-KW"/>
</dbReference>
<keyword evidence="4" id="KW-0547">Nucleotide-binding</keyword>
<dbReference type="InterPro" id="IPR036565">
    <property type="entry name" value="Mur-like_cat_sf"/>
</dbReference>
<accession>A0A0W8FPU2</accession>
<dbReference type="EMBL" id="LNQE01000933">
    <property type="protein sequence ID" value="KUG22912.1"/>
    <property type="molecule type" value="Genomic_DNA"/>
</dbReference>
<dbReference type="Pfam" id="PF01225">
    <property type="entry name" value="Mur_ligase"/>
    <property type="match status" value="1"/>
</dbReference>
<reference evidence="14" key="1">
    <citation type="journal article" date="2015" name="Proc. Natl. Acad. Sci. U.S.A.">
        <title>Networks of energetic and metabolic interactions define dynamics in microbial communities.</title>
        <authorList>
            <person name="Embree M."/>
            <person name="Liu J.K."/>
            <person name="Al-Bassam M.M."/>
            <person name="Zengler K."/>
        </authorList>
    </citation>
    <scope>NUCLEOTIDE SEQUENCE</scope>
</reference>
<keyword evidence="2 14" id="KW-0436">Ligase</keyword>
<dbReference type="Gene3D" id="3.90.190.20">
    <property type="entry name" value="Mur ligase, C-terminal domain"/>
    <property type="match status" value="1"/>
</dbReference>
<feature type="domain" description="Mur ligase central" evidence="13">
    <location>
        <begin position="118"/>
        <end position="304"/>
    </location>
</feature>
<dbReference type="GO" id="GO:0005524">
    <property type="term" value="F:ATP binding"/>
    <property type="evidence" value="ECO:0007669"/>
    <property type="project" value="UniProtKB-KW"/>
</dbReference>
<dbReference type="Pfam" id="PF08245">
    <property type="entry name" value="Mur_ligase_M"/>
    <property type="match status" value="1"/>
</dbReference>
<dbReference type="GO" id="GO:0071555">
    <property type="term" value="P:cell wall organization"/>
    <property type="evidence" value="ECO:0007669"/>
    <property type="project" value="UniProtKB-KW"/>
</dbReference>
<evidence type="ECO:0000259" key="13">
    <source>
        <dbReference type="Pfam" id="PF08245"/>
    </source>
</evidence>
<dbReference type="InterPro" id="IPR004101">
    <property type="entry name" value="Mur_ligase_C"/>
</dbReference>
<dbReference type="SUPFAM" id="SSF63418">
    <property type="entry name" value="MurE/MurF N-terminal domain"/>
    <property type="match status" value="1"/>
</dbReference>
<keyword evidence="1" id="KW-0963">Cytoplasm</keyword>
<evidence type="ECO:0000256" key="1">
    <source>
        <dbReference type="ARBA" id="ARBA00022490"/>
    </source>
</evidence>
<evidence type="ECO:0000256" key="7">
    <source>
        <dbReference type="ARBA" id="ARBA00022984"/>
    </source>
</evidence>
<proteinExistence type="inferred from homology"/>
<keyword evidence="8" id="KW-0131">Cell cycle</keyword>
<protein>
    <recommendedName>
        <fullName evidence="10">UDP-MurNAc-pentapeptide synthetase</fullName>
    </recommendedName>
</protein>
<name>A0A0W8FPU2_9ZZZZ</name>
<dbReference type="NCBIfam" id="TIGR01143">
    <property type="entry name" value="murF"/>
    <property type="match status" value="1"/>
</dbReference>
<evidence type="ECO:0000256" key="4">
    <source>
        <dbReference type="ARBA" id="ARBA00022741"/>
    </source>
</evidence>
<evidence type="ECO:0000256" key="3">
    <source>
        <dbReference type="ARBA" id="ARBA00022618"/>
    </source>
</evidence>
<feature type="domain" description="Mur ligase N-terminal catalytic" evidence="11">
    <location>
        <begin position="30"/>
        <end position="105"/>
    </location>
</feature>
<dbReference type="GO" id="GO:0047480">
    <property type="term" value="F:UDP-N-acetylmuramoyl-tripeptide-D-alanyl-D-alanine ligase activity"/>
    <property type="evidence" value="ECO:0007669"/>
    <property type="project" value="InterPro"/>
</dbReference>
<dbReference type="InterPro" id="IPR005863">
    <property type="entry name" value="UDP-N-AcMur_synth"/>
</dbReference>
<dbReference type="InterPro" id="IPR051046">
    <property type="entry name" value="MurCDEF_CellWall_CoF430Synth"/>
</dbReference>
<keyword evidence="5" id="KW-0067">ATP-binding</keyword>
<dbReference type="InterPro" id="IPR013221">
    <property type="entry name" value="Mur_ligase_cen"/>
</dbReference>
<evidence type="ECO:0000256" key="6">
    <source>
        <dbReference type="ARBA" id="ARBA00022960"/>
    </source>
</evidence>
<dbReference type="SUPFAM" id="SSF53244">
    <property type="entry name" value="MurD-like peptide ligases, peptide-binding domain"/>
    <property type="match status" value="1"/>
</dbReference>
<organism evidence="14">
    <name type="scientific">hydrocarbon metagenome</name>
    <dbReference type="NCBI Taxonomy" id="938273"/>
    <lineage>
        <taxon>unclassified sequences</taxon>
        <taxon>metagenomes</taxon>
        <taxon>ecological metagenomes</taxon>
    </lineage>
</organism>
<evidence type="ECO:0000256" key="8">
    <source>
        <dbReference type="ARBA" id="ARBA00023306"/>
    </source>
</evidence>
<dbReference type="HAMAP" id="MF_02019">
    <property type="entry name" value="MurF"/>
    <property type="match status" value="1"/>
</dbReference>
<dbReference type="GO" id="GO:0008360">
    <property type="term" value="P:regulation of cell shape"/>
    <property type="evidence" value="ECO:0007669"/>
    <property type="project" value="UniProtKB-KW"/>
</dbReference>
<keyword evidence="9" id="KW-0961">Cell wall biogenesis/degradation</keyword>
<sequence length="481" mass="52157">MNYYLPEFLLEDVLKATAGNLIAGTSEKTFYGISTDSRLVKKGNLFVALKGEKFDGHDFIKQALQQGAAGVVVSDSKVSKDVTDKSVAVIKVADTLIAFGDLAQEWRTRFPITMIGLTGSSGKTTTKEMIAAITGRKKNILKTEGNLNNLIGLPQTIFRINGQHELAILEMGTNIRGEIKRLTQIAAPDIGLITNVGPAHLAGFGSIDVVREEKGDLFLNMSPSRTIIVNIDDKAVAFCAERWTGRKVTFSMSPNADVTVNDIKINGIKGMSFNLIIGENIQKVEMKIVGLHHVNNAMAAAATALAVGMDIKTIAEGLAEFRPFSGRMEMVKLRNGSFLLDDSYNANPASVREALMTLKDLKVHHNGYVFLGDMLELGTEAEEMHRKIGMLIATIGINALFLQGDFSKVTAAGAMEGGLLPGNIFFLSGESSGIDYLKENLKKGDWILVKGSRGMKMEKIVSQICENFGSDKINGNNKAIH</sequence>
<dbReference type="GO" id="GO:0051301">
    <property type="term" value="P:cell division"/>
    <property type="evidence" value="ECO:0007669"/>
    <property type="project" value="UniProtKB-KW"/>
</dbReference>
<dbReference type="Pfam" id="PF02875">
    <property type="entry name" value="Mur_ligase_C"/>
    <property type="match status" value="1"/>
</dbReference>
<gene>
    <name evidence="14" type="ORF">ASZ90_007309</name>
</gene>
<evidence type="ECO:0000259" key="12">
    <source>
        <dbReference type="Pfam" id="PF02875"/>
    </source>
</evidence>
<dbReference type="Gene3D" id="3.40.1190.10">
    <property type="entry name" value="Mur-like, catalytic domain"/>
    <property type="match status" value="1"/>
</dbReference>
<keyword evidence="3" id="KW-0132">Cell division</keyword>
<dbReference type="AlphaFoldDB" id="A0A0W8FPU2"/>
<dbReference type="InterPro" id="IPR036615">
    <property type="entry name" value="Mur_ligase_C_dom_sf"/>
</dbReference>
<dbReference type="InterPro" id="IPR035911">
    <property type="entry name" value="MurE/MurF_N"/>
</dbReference>
<evidence type="ECO:0000313" key="14">
    <source>
        <dbReference type="EMBL" id="KUG22912.1"/>
    </source>
</evidence>
<evidence type="ECO:0000256" key="10">
    <source>
        <dbReference type="ARBA" id="ARBA00031461"/>
    </source>
</evidence>
<feature type="domain" description="Mur ligase C-terminal" evidence="12">
    <location>
        <begin position="326"/>
        <end position="453"/>
    </location>
</feature>
<dbReference type="InterPro" id="IPR000713">
    <property type="entry name" value="Mur_ligase_N"/>
</dbReference>
<evidence type="ECO:0000256" key="9">
    <source>
        <dbReference type="ARBA" id="ARBA00023316"/>
    </source>
</evidence>
<dbReference type="PANTHER" id="PTHR43024">
    <property type="entry name" value="UDP-N-ACETYLMURAMOYL-TRIPEPTIDE--D-ALANYL-D-ALANINE LIGASE"/>
    <property type="match status" value="1"/>
</dbReference>
<dbReference type="SUPFAM" id="SSF53623">
    <property type="entry name" value="MurD-like peptide ligases, catalytic domain"/>
    <property type="match status" value="1"/>
</dbReference>
<dbReference type="PANTHER" id="PTHR43024:SF1">
    <property type="entry name" value="UDP-N-ACETYLMURAMOYL-TRIPEPTIDE--D-ALANYL-D-ALANINE LIGASE"/>
    <property type="match status" value="1"/>
</dbReference>
<comment type="caution">
    <text evidence="14">The sequence shown here is derived from an EMBL/GenBank/DDBJ whole genome shotgun (WGS) entry which is preliminary data.</text>
</comment>
<evidence type="ECO:0000259" key="11">
    <source>
        <dbReference type="Pfam" id="PF01225"/>
    </source>
</evidence>
<keyword evidence="6" id="KW-0133">Cell shape</keyword>
<evidence type="ECO:0000256" key="5">
    <source>
        <dbReference type="ARBA" id="ARBA00022840"/>
    </source>
</evidence>
<evidence type="ECO:0000256" key="2">
    <source>
        <dbReference type="ARBA" id="ARBA00022598"/>
    </source>
</evidence>
<dbReference type="Gene3D" id="3.40.1390.10">
    <property type="entry name" value="MurE/MurF, N-terminal domain"/>
    <property type="match status" value="1"/>
</dbReference>